<dbReference type="Pfam" id="PF00534">
    <property type="entry name" value="Glycos_transf_1"/>
    <property type="match status" value="1"/>
</dbReference>
<protein>
    <submittedName>
        <fullName evidence="3">Glycosyltransferase involved in cell wall biosynthesis</fullName>
    </submittedName>
</protein>
<dbReference type="PANTHER" id="PTHR45947:SF13">
    <property type="entry name" value="TRANSFERASE"/>
    <property type="match status" value="1"/>
</dbReference>
<sequence length="409" mass="45740">MNTRHILVANVFFAPFSYGGATVVAEQVAQALIRQGGFRVTAVSLCMRKELADYSVIKSQKNGVVNYLINVPEHRKYGEMYDNPEITERLAELISALQPDMVHAHCIQDIGVGIITAAEDSGVPVVLSVHDFWWLCERQFMIRLNGTYCAQDPVRIENCKGCVDNFWAAKMRFNHLQQMSSRVALVTYPSSFAKTLSERSGFAPGLGVVWENGVNQPATDFAKKQSARRMRDKRITFGYLGGPAHIKGWPQVRQVFESLNRSDFRAIVVDGSLDQTWWSERDLKGLKGDWAIYPRFDQAQMDDFYAEIDVLLFTSQWKETFGLAIREALARGIEVIQTDSGGTVEHGTIPHHKLVPIGTETGPLKDQILGCLETGVRGQRPKQVASFDDQARAFVQLVEQVLGGEEKAA</sequence>
<dbReference type="AlphaFoldDB" id="A0A7W6M528"/>
<keyword evidence="3" id="KW-0808">Transferase</keyword>
<name>A0A7W6M528_9RHOB</name>
<dbReference type="RefSeq" id="WP_025055322.1">
    <property type="nucleotide sequence ID" value="NZ_JACIFU010000001.1"/>
</dbReference>
<keyword evidence="4" id="KW-1185">Reference proteome</keyword>
<dbReference type="InterPro" id="IPR028098">
    <property type="entry name" value="Glyco_trans_4-like_N"/>
</dbReference>
<reference evidence="3 4" key="1">
    <citation type="submission" date="2020-08" db="EMBL/GenBank/DDBJ databases">
        <title>Genomic Encyclopedia of Type Strains, Phase IV (KMG-IV): sequencing the most valuable type-strain genomes for metagenomic binning, comparative biology and taxonomic classification.</title>
        <authorList>
            <person name="Goeker M."/>
        </authorList>
    </citation>
    <scope>NUCLEOTIDE SEQUENCE [LARGE SCALE GENOMIC DNA]</scope>
    <source>
        <strain evidence="3 4">DSM 101015</strain>
    </source>
</reference>
<accession>A0A7W6M528</accession>
<dbReference type="GO" id="GO:0016757">
    <property type="term" value="F:glycosyltransferase activity"/>
    <property type="evidence" value="ECO:0007669"/>
    <property type="project" value="InterPro"/>
</dbReference>
<dbReference type="Pfam" id="PF13439">
    <property type="entry name" value="Glyco_transf_4"/>
    <property type="match status" value="1"/>
</dbReference>
<evidence type="ECO:0000259" key="1">
    <source>
        <dbReference type="Pfam" id="PF00534"/>
    </source>
</evidence>
<evidence type="ECO:0000313" key="4">
    <source>
        <dbReference type="Proteomes" id="UP000565745"/>
    </source>
</evidence>
<feature type="domain" description="Glycosyltransferase subfamily 4-like N-terminal" evidence="2">
    <location>
        <begin position="18"/>
        <end position="215"/>
    </location>
</feature>
<feature type="domain" description="Glycosyl transferase family 1" evidence="1">
    <location>
        <begin position="227"/>
        <end position="345"/>
    </location>
</feature>
<organism evidence="3 4">
    <name type="scientific">Sulfitobacter noctilucicola</name>
    <dbReference type="NCBI Taxonomy" id="1342301"/>
    <lineage>
        <taxon>Bacteria</taxon>
        <taxon>Pseudomonadati</taxon>
        <taxon>Pseudomonadota</taxon>
        <taxon>Alphaproteobacteria</taxon>
        <taxon>Rhodobacterales</taxon>
        <taxon>Roseobacteraceae</taxon>
        <taxon>Sulfitobacter</taxon>
    </lineage>
</organism>
<evidence type="ECO:0000259" key="2">
    <source>
        <dbReference type="Pfam" id="PF13439"/>
    </source>
</evidence>
<proteinExistence type="predicted"/>
<evidence type="ECO:0000313" key="3">
    <source>
        <dbReference type="EMBL" id="MBB4172590.1"/>
    </source>
</evidence>
<dbReference type="InterPro" id="IPR001296">
    <property type="entry name" value="Glyco_trans_1"/>
</dbReference>
<dbReference type="SUPFAM" id="SSF53756">
    <property type="entry name" value="UDP-Glycosyltransferase/glycogen phosphorylase"/>
    <property type="match status" value="1"/>
</dbReference>
<dbReference type="OrthoDB" id="9801573at2"/>
<dbReference type="Gene3D" id="3.40.50.2000">
    <property type="entry name" value="Glycogen Phosphorylase B"/>
    <property type="match status" value="2"/>
</dbReference>
<dbReference type="EMBL" id="JACIFU010000001">
    <property type="protein sequence ID" value="MBB4172590.1"/>
    <property type="molecule type" value="Genomic_DNA"/>
</dbReference>
<gene>
    <name evidence="3" type="ORF">GGR93_000351</name>
</gene>
<dbReference type="InterPro" id="IPR050194">
    <property type="entry name" value="Glycosyltransferase_grp1"/>
</dbReference>
<dbReference type="Proteomes" id="UP000565745">
    <property type="component" value="Unassembled WGS sequence"/>
</dbReference>
<comment type="caution">
    <text evidence="3">The sequence shown here is derived from an EMBL/GenBank/DDBJ whole genome shotgun (WGS) entry which is preliminary data.</text>
</comment>
<dbReference type="PANTHER" id="PTHR45947">
    <property type="entry name" value="SULFOQUINOVOSYL TRANSFERASE SQD2"/>
    <property type="match status" value="1"/>
</dbReference>